<protein>
    <submittedName>
        <fullName evidence="2">Uncharacterized protein</fullName>
    </submittedName>
</protein>
<feature type="region of interest" description="Disordered" evidence="1">
    <location>
        <begin position="1"/>
        <end position="22"/>
    </location>
</feature>
<evidence type="ECO:0000313" key="2">
    <source>
        <dbReference type="EMBL" id="RVX68161.1"/>
    </source>
</evidence>
<evidence type="ECO:0000313" key="3">
    <source>
        <dbReference type="Proteomes" id="UP000288859"/>
    </source>
</evidence>
<name>A0A438MWN9_EXOME</name>
<reference evidence="2 3" key="1">
    <citation type="submission" date="2017-03" db="EMBL/GenBank/DDBJ databases">
        <title>Genomes of endolithic fungi from Antarctica.</title>
        <authorList>
            <person name="Coleine C."/>
            <person name="Masonjones S."/>
            <person name="Stajich J.E."/>
        </authorList>
    </citation>
    <scope>NUCLEOTIDE SEQUENCE [LARGE SCALE GENOMIC DNA]</scope>
    <source>
        <strain evidence="2 3">CCFEE 6314</strain>
    </source>
</reference>
<feature type="compositionally biased region" description="Basic and acidic residues" evidence="1">
    <location>
        <begin position="323"/>
        <end position="332"/>
    </location>
</feature>
<sequence length="351" mass="40131">MDPTSNPHIPVQNHPNHRKRDTPHHDLLELLESEMKTLALDAQTIIAQQSRATQLKLTTETRQLFNNYKQFGSMARLKVGLDKFLSQGDEDGKIQFTKRTPDLKSQIPQQQEDDDDDDDETDNPELPHYGATFMLDLTSNDDKPFQAPTKSTPVNPLLTVDPDSTPYVTTLPWDPIATQITWTRFQSWQRGRGNGSGGLKMINKILSIVDHECRERLFHHVCTYGPSPVFRAGIVARARTNYGTMFETANENYLGLTPESRTFLRDVYDKHSDLNSAETRLLARVCRIGRDSVDLWWEHLATERKPFAAMKIFVMAREIEKGRRAKEREKKKQQQQQEKQGGMGGGAARKE</sequence>
<proteinExistence type="predicted"/>
<dbReference type="Proteomes" id="UP000288859">
    <property type="component" value="Unassembled WGS sequence"/>
</dbReference>
<feature type="region of interest" description="Disordered" evidence="1">
    <location>
        <begin position="323"/>
        <end position="351"/>
    </location>
</feature>
<comment type="caution">
    <text evidence="2">The sequence shown here is derived from an EMBL/GenBank/DDBJ whole genome shotgun (WGS) entry which is preliminary data.</text>
</comment>
<organism evidence="2 3">
    <name type="scientific">Exophiala mesophila</name>
    <name type="common">Black yeast-like fungus</name>
    <dbReference type="NCBI Taxonomy" id="212818"/>
    <lineage>
        <taxon>Eukaryota</taxon>
        <taxon>Fungi</taxon>
        <taxon>Dikarya</taxon>
        <taxon>Ascomycota</taxon>
        <taxon>Pezizomycotina</taxon>
        <taxon>Eurotiomycetes</taxon>
        <taxon>Chaetothyriomycetidae</taxon>
        <taxon>Chaetothyriales</taxon>
        <taxon>Herpotrichiellaceae</taxon>
        <taxon>Exophiala</taxon>
    </lineage>
</organism>
<evidence type="ECO:0000256" key="1">
    <source>
        <dbReference type="SAM" id="MobiDB-lite"/>
    </source>
</evidence>
<accession>A0A438MWN9</accession>
<feature type="region of interest" description="Disordered" evidence="1">
    <location>
        <begin position="93"/>
        <end position="129"/>
    </location>
</feature>
<feature type="compositionally biased region" description="Acidic residues" evidence="1">
    <location>
        <begin position="111"/>
        <end position="123"/>
    </location>
</feature>
<dbReference type="OrthoDB" id="4154856at2759"/>
<dbReference type="AlphaFoldDB" id="A0A438MWN9"/>
<dbReference type="EMBL" id="NAJM01000040">
    <property type="protein sequence ID" value="RVX68161.1"/>
    <property type="molecule type" value="Genomic_DNA"/>
</dbReference>
<feature type="compositionally biased region" description="Gly residues" evidence="1">
    <location>
        <begin position="341"/>
        <end position="351"/>
    </location>
</feature>
<gene>
    <name evidence="2" type="ORF">B0A52_08669</name>
</gene>